<dbReference type="PANTHER" id="PTHR42944">
    <property type="entry name" value="ADENINE DNA GLYCOSYLASE"/>
    <property type="match status" value="1"/>
</dbReference>
<keyword evidence="13 14" id="KW-0326">Glycosidase</keyword>
<dbReference type="GO" id="GO:0032357">
    <property type="term" value="F:oxidized purine DNA binding"/>
    <property type="evidence" value="ECO:0007669"/>
    <property type="project" value="TreeGrafter"/>
</dbReference>
<keyword evidence="7" id="KW-0479">Metal-binding</keyword>
<dbReference type="Gene3D" id="3.90.79.10">
    <property type="entry name" value="Nucleoside Triphosphate Pyrophosphohydrolase"/>
    <property type="match status" value="1"/>
</dbReference>
<accession>A0A935KAU5</accession>
<evidence type="ECO:0000256" key="4">
    <source>
        <dbReference type="ARBA" id="ARBA00012045"/>
    </source>
</evidence>
<evidence type="ECO:0000256" key="8">
    <source>
        <dbReference type="ARBA" id="ARBA00022763"/>
    </source>
</evidence>
<dbReference type="GO" id="GO:0034039">
    <property type="term" value="F:8-oxo-7,8-dihydroguanine DNA N-glycosylase activity"/>
    <property type="evidence" value="ECO:0007669"/>
    <property type="project" value="TreeGrafter"/>
</dbReference>
<dbReference type="Pfam" id="PF00633">
    <property type="entry name" value="HHH"/>
    <property type="match status" value="1"/>
</dbReference>
<dbReference type="InterPro" id="IPR000445">
    <property type="entry name" value="HhH_motif"/>
</dbReference>
<dbReference type="EC" id="3.2.2.31" evidence="4 14"/>
<keyword evidence="11" id="KW-0411">Iron-sulfur</keyword>
<evidence type="ECO:0000256" key="7">
    <source>
        <dbReference type="ARBA" id="ARBA00022723"/>
    </source>
</evidence>
<evidence type="ECO:0000256" key="13">
    <source>
        <dbReference type="ARBA" id="ARBA00023295"/>
    </source>
</evidence>
<keyword evidence="8 14" id="KW-0227">DNA damage</keyword>
<gene>
    <name evidence="16" type="primary">mutY</name>
    <name evidence="16" type="ORF">IPJ38_13445</name>
</gene>
<evidence type="ECO:0000256" key="1">
    <source>
        <dbReference type="ARBA" id="ARBA00000843"/>
    </source>
</evidence>
<dbReference type="GO" id="GO:0006298">
    <property type="term" value="P:mismatch repair"/>
    <property type="evidence" value="ECO:0007669"/>
    <property type="project" value="TreeGrafter"/>
</dbReference>
<dbReference type="NCBIfam" id="TIGR01084">
    <property type="entry name" value="mutY"/>
    <property type="match status" value="1"/>
</dbReference>
<dbReference type="GO" id="GO:0000701">
    <property type="term" value="F:purine-specific mismatch base pair DNA N-glycosylase activity"/>
    <property type="evidence" value="ECO:0007669"/>
    <property type="project" value="UniProtKB-EC"/>
</dbReference>
<evidence type="ECO:0000313" key="17">
    <source>
        <dbReference type="Proteomes" id="UP000739411"/>
    </source>
</evidence>
<dbReference type="Pfam" id="PF14815">
    <property type="entry name" value="NUDIX_4"/>
    <property type="match status" value="1"/>
</dbReference>
<dbReference type="InterPro" id="IPR044298">
    <property type="entry name" value="MIG/MutY"/>
</dbReference>
<comment type="similarity">
    <text evidence="3 14">Belongs to the Nth/MutY family.</text>
</comment>
<comment type="function">
    <text evidence="2">Adenine glycosylase active on G-A mispairs. MutY also corrects error-prone DNA synthesis past GO lesions which are due to the oxidatively damaged form of guanine: 7,8-dihydro-8-oxoguanine (8-oxo-dGTP).</text>
</comment>
<name>A0A935KAU5_9RHOO</name>
<keyword evidence="10 14" id="KW-0408">Iron</keyword>
<dbReference type="FunFam" id="1.10.340.30:FF:000002">
    <property type="entry name" value="Adenine DNA glycosylase"/>
    <property type="match status" value="1"/>
</dbReference>
<dbReference type="InterPro" id="IPR005760">
    <property type="entry name" value="A/G_AdeGlyc_MutY"/>
</dbReference>
<dbReference type="GO" id="GO:0006284">
    <property type="term" value="P:base-excision repair"/>
    <property type="evidence" value="ECO:0007669"/>
    <property type="project" value="UniProtKB-UniRule"/>
</dbReference>
<evidence type="ECO:0000256" key="9">
    <source>
        <dbReference type="ARBA" id="ARBA00022801"/>
    </source>
</evidence>
<dbReference type="Gene3D" id="1.10.340.30">
    <property type="entry name" value="Hypothetical protein, domain 2"/>
    <property type="match status" value="1"/>
</dbReference>
<proteinExistence type="inferred from homology"/>
<dbReference type="InterPro" id="IPR029119">
    <property type="entry name" value="MutY_C"/>
</dbReference>
<evidence type="ECO:0000256" key="12">
    <source>
        <dbReference type="ARBA" id="ARBA00023204"/>
    </source>
</evidence>
<dbReference type="CDD" id="cd03431">
    <property type="entry name" value="NUDIX_DNA_Glycosylase_C-MutY"/>
    <property type="match status" value="1"/>
</dbReference>
<dbReference type="EMBL" id="JADJMS010000028">
    <property type="protein sequence ID" value="MBK7415965.1"/>
    <property type="molecule type" value="Genomic_DNA"/>
</dbReference>
<evidence type="ECO:0000313" key="16">
    <source>
        <dbReference type="EMBL" id="MBK7415965.1"/>
    </source>
</evidence>
<dbReference type="CDD" id="cd00056">
    <property type="entry name" value="ENDO3c"/>
    <property type="match status" value="1"/>
</dbReference>
<dbReference type="InterPro" id="IPR011257">
    <property type="entry name" value="DNA_glycosylase"/>
</dbReference>
<evidence type="ECO:0000256" key="2">
    <source>
        <dbReference type="ARBA" id="ARBA00002933"/>
    </source>
</evidence>
<organism evidence="16 17">
    <name type="scientific">Candidatus Dechloromonas phosphorivorans</name>
    <dbReference type="NCBI Taxonomy" id="2899244"/>
    <lineage>
        <taxon>Bacteria</taxon>
        <taxon>Pseudomonadati</taxon>
        <taxon>Pseudomonadota</taxon>
        <taxon>Betaproteobacteria</taxon>
        <taxon>Rhodocyclales</taxon>
        <taxon>Azonexaceae</taxon>
        <taxon>Dechloromonas</taxon>
    </lineage>
</organism>
<dbReference type="PANTHER" id="PTHR42944:SF1">
    <property type="entry name" value="ADENINE DNA GLYCOSYLASE"/>
    <property type="match status" value="1"/>
</dbReference>
<comment type="cofactor">
    <cofactor evidence="14">
        <name>[4Fe-4S] cluster</name>
        <dbReference type="ChEBI" id="CHEBI:49883"/>
    </cofactor>
    <text evidence="14">Binds 1 [4Fe-4S] cluster.</text>
</comment>
<dbReference type="InterPro" id="IPR003265">
    <property type="entry name" value="HhH-GPD_domain"/>
</dbReference>
<dbReference type="SUPFAM" id="SSF48150">
    <property type="entry name" value="DNA-glycosylase"/>
    <property type="match status" value="1"/>
</dbReference>
<sequence>MATPVAKRPRALRRARVSVCCWVIVVWPLGKGRIIRIPLLPVENELPEQARFSTRLIAWQKREGRHDLPWQQTRDPYRVWLSEIMLQQTQVATVIPYYQRFLASFPDLAALAAAPIEAVIEHWAGLGYYARARNLHRCAQQLVTVNAGKWPKNLDQLTELPGIGRSTAAAIAAFAFGQRAAILDGNVKRVLCRHFAIDDFPAQAAVDRKLWALANELLPDSDIEAYTQGLMDLGATLCTRSKPQCLRCPLAETCLARQQGRQAELPVAKVRVAVPERRSTFVIISDGQRILLERRPPSGIWGGLLVPPEGEAGTVLANLGLTLENAEALPPLRHAFTHFRLTLEPIFCLVSKTSNAAEAGMEWVDLAKASHAGVPTPIRKLLKRVASAKD</sequence>
<dbReference type="GO" id="GO:0051539">
    <property type="term" value="F:4 iron, 4 sulfur cluster binding"/>
    <property type="evidence" value="ECO:0007669"/>
    <property type="project" value="UniProtKB-UniRule"/>
</dbReference>
<dbReference type="Pfam" id="PF00730">
    <property type="entry name" value="HhH-GPD"/>
    <property type="match status" value="1"/>
</dbReference>
<evidence type="ECO:0000256" key="5">
    <source>
        <dbReference type="ARBA" id="ARBA00022023"/>
    </source>
</evidence>
<dbReference type="SUPFAM" id="SSF55811">
    <property type="entry name" value="Nudix"/>
    <property type="match status" value="1"/>
</dbReference>
<evidence type="ECO:0000256" key="10">
    <source>
        <dbReference type="ARBA" id="ARBA00023004"/>
    </source>
</evidence>
<protein>
    <recommendedName>
        <fullName evidence="5 14">Adenine DNA glycosylase</fullName>
        <ecNumber evidence="4 14">3.2.2.31</ecNumber>
    </recommendedName>
</protein>
<dbReference type="InterPro" id="IPR023170">
    <property type="entry name" value="HhH_base_excis_C"/>
</dbReference>
<dbReference type="InterPro" id="IPR015797">
    <property type="entry name" value="NUDIX_hydrolase-like_dom_sf"/>
</dbReference>
<dbReference type="Proteomes" id="UP000739411">
    <property type="component" value="Unassembled WGS sequence"/>
</dbReference>
<evidence type="ECO:0000256" key="6">
    <source>
        <dbReference type="ARBA" id="ARBA00022485"/>
    </source>
</evidence>
<feature type="domain" description="HhH-GPD" evidence="15">
    <location>
        <begin position="85"/>
        <end position="236"/>
    </location>
</feature>
<evidence type="ECO:0000256" key="14">
    <source>
        <dbReference type="RuleBase" id="RU365096"/>
    </source>
</evidence>
<dbReference type="GO" id="GO:0046872">
    <property type="term" value="F:metal ion binding"/>
    <property type="evidence" value="ECO:0007669"/>
    <property type="project" value="UniProtKB-UniRule"/>
</dbReference>
<keyword evidence="9" id="KW-0378">Hydrolase</keyword>
<evidence type="ECO:0000256" key="3">
    <source>
        <dbReference type="ARBA" id="ARBA00008343"/>
    </source>
</evidence>
<keyword evidence="12" id="KW-0234">DNA repair</keyword>
<evidence type="ECO:0000259" key="15">
    <source>
        <dbReference type="SMART" id="SM00478"/>
    </source>
</evidence>
<comment type="catalytic activity">
    <reaction evidence="1 14">
        <text>Hydrolyzes free adenine bases from 7,8-dihydro-8-oxoguanine:adenine mismatched double-stranded DNA, leaving an apurinic site.</text>
        <dbReference type="EC" id="3.2.2.31"/>
    </reaction>
</comment>
<dbReference type="SMART" id="SM00478">
    <property type="entry name" value="ENDO3c"/>
    <property type="match status" value="1"/>
</dbReference>
<evidence type="ECO:0000256" key="11">
    <source>
        <dbReference type="ARBA" id="ARBA00023014"/>
    </source>
</evidence>
<comment type="caution">
    <text evidence="16">The sequence shown here is derived from an EMBL/GenBank/DDBJ whole genome shotgun (WGS) entry which is preliminary data.</text>
</comment>
<dbReference type="GO" id="GO:0035485">
    <property type="term" value="F:adenine/guanine mispair binding"/>
    <property type="evidence" value="ECO:0007669"/>
    <property type="project" value="TreeGrafter"/>
</dbReference>
<keyword evidence="6" id="KW-0004">4Fe-4S</keyword>
<reference evidence="16 17" key="1">
    <citation type="submission" date="2020-10" db="EMBL/GenBank/DDBJ databases">
        <title>Connecting structure to function with the recovery of over 1000 high-quality activated sludge metagenome-assembled genomes encoding full-length rRNA genes using long-read sequencing.</title>
        <authorList>
            <person name="Singleton C.M."/>
            <person name="Petriglieri F."/>
            <person name="Kristensen J.M."/>
            <person name="Kirkegaard R.H."/>
            <person name="Michaelsen T.Y."/>
            <person name="Andersen M.H."/>
            <person name="Karst S.M."/>
            <person name="Dueholm M.S."/>
            <person name="Nielsen P.H."/>
            <person name="Albertsen M."/>
        </authorList>
    </citation>
    <scope>NUCLEOTIDE SEQUENCE [LARGE SCALE GENOMIC DNA]</scope>
    <source>
        <strain evidence="16">EsbW_18-Q3-R4-48_BATAC.463</strain>
    </source>
</reference>
<dbReference type="AlphaFoldDB" id="A0A935KAU5"/>
<dbReference type="Gene3D" id="1.10.1670.10">
    <property type="entry name" value="Helix-hairpin-Helix base-excision DNA repair enzymes (C-terminal)"/>
    <property type="match status" value="1"/>
</dbReference>